<comment type="similarity">
    <text evidence="1">Belongs to the bacterial solute-binding protein 3 family.</text>
</comment>
<keyword evidence="3" id="KW-0732">Signal</keyword>
<feature type="domain" description="Solute-binding protein family 3/N-terminal" evidence="4">
    <location>
        <begin position="44"/>
        <end position="274"/>
    </location>
</feature>
<dbReference type="EMBL" id="EU016567">
    <property type="protein sequence ID" value="ABZ06129.1"/>
    <property type="molecule type" value="Genomic_DNA"/>
</dbReference>
<keyword evidence="2" id="KW-0813">Transport</keyword>
<name>B3T0M0_9ZZZZ</name>
<dbReference type="CDD" id="cd13692">
    <property type="entry name" value="PBP2_BztA"/>
    <property type="match status" value="1"/>
</dbReference>
<evidence type="ECO:0000256" key="1">
    <source>
        <dbReference type="ARBA" id="ARBA00010333"/>
    </source>
</evidence>
<evidence type="ECO:0000313" key="5">
    <source>
        <dbReference type="EMBL" id="ABZ06129.1"/>
    </source>
</evidence>
<dbReference type="InterPro" id="IPR001638">
    <property type="entry name" value="Solute-binding_3/MltF_N"/>
</dbReference>
<organism evidence="5">
    <name type="scientific">uncultured marine microorganism HF4000_005K23</name>
    <dbReference type="NCBI Taxonomy" id="455508"/>
    <lineage>
        <taxon>unclassified sequences</taxon>
        <taxon>environmental samples</taxon>
    </lineage>
</organism>
<dbReference type="GO" id="GO:0006865">
    <property type="term" value="P:amino acid transport"/>
    <property type="evidence" value="ECO:0007669"/>
    <property type="project" value="TreeGrafter"/>
</dbReference>
<gene>
    <name evidence="5" type="ORF">ALOHA_HF4000005K23ctg1g16</name>
</gene>
<evidence type="ECO:0000256" key="2">
    <source>
        <dbReference type="ARBA" id="ARBA00022448"/>
    </source>
</evidence>
<evidence type="ECO:0000259" key="4">
    <source>
        <dbReference type="SMART" id="SM00062"/>
    </source>
</evidence>
<reference evidence="5" key="1">
    <citation type="journal article" date="2008" name="ISME J.">
        <title>Genomic patterns of recombination, clonal divergence and environment in marine microbial populations.</title>
        <authorList>
            <person name="Konstantinidis K.T."/>
            <person name="Delong E.F."/>
        </authorList>
    </citation>
    <scope>NUCLEOTIDE SEQUENCE</scope>
</reference>
<dbReference type="SUPFAM" id="SSF53850">
    <property type="entry name" value="Periplasmic binding protein-like II"/>
    <property type="match status" value="1"/>
</dbReference>
<dbReference type="AlphaFoldDB" id="B3T0M0"/>
<proteinExistence type="inferred from homology"/>
<accession>B3T0M0</accession>
<dbReference type="InterPro" id="IPR051455">
    <property type="entry name" value="Bact_solute-bind_prot3"/>
</dbReference>
<dbReference type="PANTHER" id="PTHR30085">
    <property type="entry name" value="AMINO ACID ABC TRANSPORTER PERMEASE"/>
    <property type="match status" value="1"/>
</dbReference>
<dbReference type="Pfam" id="PF00497">
    <property type="entry name" value="SBP_bac_3"/>
    <property type="match status" value="1"/>
</dbReference>
<protein>
    <submittedName>
        <fullName evidence="5">Putative bacterial extracellular solute-binding protein, family 3</fullName>
    </submittedName>
</protein>
<dbReference type="Gene3D" id="3.40.190.10">
    <property type="entry name" value="Periplasmic binding protein-like II"/>
    <property type="match status" value="2"/>
</dbReference>
<dbReference type="SMART" id="SM00062">
    <property type="entry name" value="PBPb"/>
    <property type="match status" value="1"/>
</dbReference>
<dbReference type="PANTHER" id="PTHR30085:SF7">
    <property type="entry name" value="AMINO-ACID ABC TRANSPORTER-BINDING PROTEIN YHDW-RELATED"/>
    <property type="match status" value="1"/>
</dbReference>
<sequence>MIMKRTFKHLLSLIAVVAVLFALGTEAMAAKKSKTLKNTIKKDTLKCGVSQGLPGFSNMDAAGNWTGVDVDVCRAVAAAVLGDSGKVTFIALSAKERFTALIAGEIDILSRNTTWTLSRDADIGLTFVGVNFYDGQGFMVRKDSGITSTNDFKSGLSACVNIGTTTELNMRDFFTSKGITYEPVVFEKADEVKDAYDAGRCDTYTTDKSGLAAQRTKLANPDDHIVLPETISKEPLGPVVRQGDAVWEDIVRWSLNVMIEAEEYGINSANADSMKTSKNPQIKRLVGAEGELGAALGLDNDWSLRIIKQVGNYGESYKRNIADTGILPTRGPNELWTKGGLLYVPPAR</sequence>
<evidence type="ECO:0000256" key="3">
    <source>
        <dbReference type="ARBA" id="ARBA00022729"/>
    </source>
</evidence>